<proteinExistence type="predicted"/>
<dbReference type="AlphaFoldDB" id="A0A699KBQ7"/>
<feature type="non-terminal residue" evidence="2">
    <location>
        <position position="1"/>
    </location>
</feature>
<name>A0A699KBQ7_TANCI</name>
<protein>
    <submittedName>
        <fullName evidence="2">Uncharacterized protein</fullName>
    </submittedName>
</protein>
<dbReference type="EMBL" id="BKCJ010503141">
    <property type="protein sequence ID" value="GFA86524.1"/>
    <property type="molecule type" value="Genomic_DNA"/>
</dbReference>
<evidence type="ECO:0000256" key="1">
    <source>
        <dbReference type="SAM" id="MobiDB-lite"/>
    </source>
</evidence>
<organism evidence="2">
    <name type="scientific">Tanacetum cinerariifolium</name>
    <name type="common">Dalmatian daisy</name>
    <name type="synonym">Chrysanthemum cinerariifolium</name>
    <dbReference type="NCBI Taxonomy" id="118510"/>
    <lineage>
        <taxon>Eukaryota</taxon>
        <taxon>Viridiplantae</taxon>
        <taxon>Streptophyta</taxon>
        <taxon>Embryophyta</taxon>
        <taxon>Tracheophyta</taxon>
        <taxon>Spermatophyta</taxon>
        <taxon>Magnoliopsida</taxon>
        <taxon>eudicotyledons</taxon>
        <taxon>Gunneridae</taxon>
        <taxon>Pentapetalae</taxon>
        <taxon>asterids</taxon>
        <taxon>campanulids</taxon>
        <taxon>Asterales</taxon>
        <taxon>Asteraceae</taxon>
        <taxon>Asteroideae</taxon>
        <taxon>Anthemideae</taxon>
        <taxon>Anthemidinae</taxon>
        <taxon>Tanacetum</taxon>
    </lineage>
</organism>
<comment type="caution">
    <text evidence="2">The sequence shown here is derived from an EMBL/GenBank/DDBJ whole genome shotgun (WGS) entry which is preliminary data.</text>
</comment>
<feature type="compositionally biased region" description="Low complexity" evidence="1">
    <location>
        <begin position="49"/>
        <end position="65"/>
    </location>
</feature>
<feature type="compositionally biased region" description="Basic and acidic residues" evidence="1">
    <location>
        <begin position="29"/>
        <end position="40"/>
    </location>
</feature>
<sequence length="79" mass="8186">RTQSAGRPATELLGGGTGVRVGRGGRVRIPREGNDERVDDLNGQGNDQGMVVNGGVKGVNRNVEGANRGAPDFSMIIAQ</sequence>
<feature type="compositionally biased region" description="Gly residues" evidence="1">
    <location>
        <begin position="13"/>
        <end position="22"/>
    </location>
</feature>
<evidence type="ECO:0000313" key="2">
    <source>
        <dbReference type="EMBL" id="GFA86524.1"/>
    </source>
</evidence>
<reference evidence="2" key="1">
    <citation type="journal article" date="2019" name="Sci. Rep.">
        <title>Draft genome of Tanacetum cinerariifolium, the natural source of mosquito coil.</title>
        <authorList>
            <person name="Yamashiro T."/>
            <person name="Shiraishi A."/>
            <person name="Satake H."/>
            <person name="Nakayama K."/>
        </authorList>
    </citation>
    <scope>NUCLEOTIDE SEQUENCE</scope>
</reference>
<gene>
    <name evidence="2" type="ORF">Tci_658496</name>
</gene>
<accession>A0A699KBQ7</accession>
<feature type="region of interest" description="Disordered" evidence="1">
    <location>
        <begin position="1"/>
        <end position="79"/>
    </location>
</feature>